<reference evidence="2" key="2">
    <citation type="submission" date="2020-11" db="EMBL/GenBank/DDBJ databases">
        <authorList>
            <person name="McCartney M.A."/>
            <person name="Auch B."/>
            <person name="Kono T."/>
            <person name="Mallez S."/>
            <person name="Becker A."/>
            <person name="Gohl D.M."/>
            <person name="Silverstein K.A.T."/>
            <person name="Koren S."/>
            <person name="Bechman K.B."/>
            <person name="Herman A."/>
            <person name="Abrahante J.E."/>
            <person name="Garbe J."/>
        </authorList>
    </citation>
    <scope>NUCLEOTIDE SEQUENCE</scope>
    <source>
        <strain evidence="2">Duluth1</strain>
        <tissue evidence="2">Whole animal</tissue>
    </source>
</reference>
<dbReference type="AlphaFoldDB" id="A0A9D4KQ98"/>
<evidence type="ECO:0000256" key="1">
    <source>
        <dbReference type="SAM" id="MobiDB-lite"/>
    </source>
</evidence>
<dbReference type="EMBL" id="JAIWYP010000004">
    <property type="protein sequence ID" value="KAH3843649.1"/>
    <property type="molecule type" value="Genomic_DNA"/>
</dbReference>
<gene>
    <name evidence="2" type="ORF">DPMN_117175</name>
</gene>
<evidence type="ECO:0000313" key="3">
    <source>
        <dbReference type="Proteomes" id="UP000828390"/>
    </source>
</evidence>
<dbReference type="Proteomes" id="UP000828390">
    <property type="component" value="Unassembled WGS sequence"/>
</dbReference>
<evidence type="ECO:0000313" key="2">
    <source>
        <dbReference type="EMBL" id="KAH3843649.1"/>
    </source>
</evidence>
<name>A0A9D4KQ98_DREPO</name>
<sequence>MTMTSVGVQADVNDPEGILGVIRSFREQMVEIQQLNQTLIGNTNRRNSTMQNTHYANNSGVKH</sequence>
<accession>A0A9D4KQ98</accession>
<protein>
    <submittedName>
        <fullName evidence="2">Uncharacterized protein</fullName>
    </submittedName>
</protein>
<organism evidence="2 3">
    <name type="scientific">Dreissena polymorpha</name>
    <name type="common">Zebra mussel</name>
    <name type="synonym">Mytilus polymorpha</name>
    <dbReference type="NCBI Taxonomy" id="45954"/>
    <lineage>
        <taxon>Eukaryota</taxon>
        <taxon>Metazoa</taxon>
        <taxon>Spiralia</taxon>
        <taxon>Lophotrochozoa</taxon>
        <taxon>Mollusca</taxon>
        <taxon>Bivalvia</taxon>
        <taxon>Autobranchia</taxon>
        <taxon>Heteroconchia</taxon>
        <taxon>Euheterodonta</taxon>
        <taxon>Imparidentia</taxon>
        <taxon>Neoheterodontei</taxon>
        <taxon>Myida</taxon>
        <taxon>Dreissenoidea</taxon>
        <taxon>Dreissenidae</taxon>
        <taxon>Dreissena</taxon>
    </lineage>
</organism>
<feature type="region of interest" description="Disordered" evidence="1">
    <location>
        <begin position="44"/>
        <end position="63"/>
    </location>
</feature>
<comment type="caution">
    <text evidence="2">The sequence shown here is derived from an EMBL/GenBank/DDBJ whole genome shotgun (WGS) entry which is preliminary data.</text>
</comment>
<reference evidence="2" key="1">
    <citation type="journal article" date="2019" name="bioRxiv">
        <title>The Genome of the Zebra Mussel, Dreissena polymorpha: A Resource for Invasive Species Research.</title>
        <authorList>
            <person name="McCartney M.A."/>
            <person name="Auch B."/>
            <person name="Kono T."/>
            <person name="Mallez S."/>
            <person name="Zhang Y."/>
            <person name="Obille A."/>
            <person name="Becker A."/>
            <person name="Abrahante J.E."/>
            <person name="Garbe J."/>
            <person name="Badalamenti J.P."/>
            <person name="Herman A."/>
            <person name="Mangelson H."/>
            <person name="Liachko I."/>
            <person name="Sullivan S."/>
            <person name="Sone E.D."/>
            <person name="Koren S."/>
            <person name="Silverstein K.A.T."/>
            <person name="Beckman K.B."/>
            <person name="Gohl D.M."/>
        </authorList>
    </citation>
    <scope>NUCLEOTIDE SEQUENCE</scope>
    <source>
        <strain evidence="2">Duluth1</strain>
        <tissue evidence="2">Whole animal</tissue>
    </source>
</reference>
<proteinExistence type="predicted"/>
<keyword evidence="3" id="KW-1185">Reference proteome</keyword>